<evidence type="ECO:0000313" key="1">
    <source>
        <dbReference type="EMBL" id="RMO51429.1"/>
    </source>
</evidence>
<dbReference type="Proteomes" id="UP000275613">
    <property type="component" value="Unassembled WGS sequence"/>
</dbReference>
<comment type="caution">
    <text evidence="1">The sequence shown here is derived from an EMBL/GenBank/DDBJ whole genome shotgun (WGS) entry which is preliminary data.</text>
</comment>
<reference evidence="1 2" key="1">
    <citation type="submission" date="2018-08" db="EMBL/GenBank/DDBJ databases">
        <title>Recombination of ecologically and evolutionarily significant loci maintains genetic cohesion in the Pseudomonas syringae species complex.</title>
        <authorList>
            <person name="Dillon M."/>
            <person name="Thakur S."/>
            <person name="Almeida R.N.D."/>
            <person name="Weir B.S."/>
            <person name="Guttman D.S."/>
        </authorList>
    </citation>
    <scope>NUCLEOTIDE SEQUENCE [LARGE SCALE GENOMIC DNA]</scope>
    <source>
        <strain evidence="1 2">ICMP 4316</strain>
    </source>
</reference>
<protein>
    <submittedName>
        <fullName evidence="1">Uncharacterized protein</fullName>
    </submittedName>
</protein>
<organism evidence="1 2">
    <name type="scientific">Pseudomonas amygdali pv. eriobotryae</name>
    <dbReference type="NCBI Taxonomy" id="129137"/>
    <lineage>
        <taxon>Bacteria</taxon>
        <taxon>Pseudomonadati</taxon>
        <taxon>Pseudomonadota</taxon>
        <taxon>Gammaproteobacteria</taxon>
        <taxon>Pseudomonadales</taxon>
        <taxon>Pseudomonadaceae</taxon>
        <taxon>Pseudomonas</taxon>
        <taxon>Pseudomonas amygdali</taxon>
    </lineage>
</organism>
<dbReference type="EMBL" id="RBPV01000437">
    <property type="protein sequence ID" value="RMO51429.1"/>
    <property type="molecule type" value="Genomic_DNA"/>
</dbReference>
<evidence type="ECO:0000313" key="2">
    <source>
        <dbReference type="Proteomes" id="UP000275613"/>
    </source>
</evidence>
<accession>A0A3M3W293</accession>
<sequence>MPRQQQQQQRRQPLMSSFDHSITETLTSSGAVVPARYLNNPNYDPQSNVCACLHWVFLLYCPERNHARAYLLRDAIELFLDFRHLHNSNNPELLHIKMYTDINSEIFNRYVEYVRDLKQTLAKPEILKSAIKLVAEETGKLPLLTLPIVPMGERKGKNAPLSSEGLNSLEYALTSHINLLWEKFTFRDAVDKAEPYTAAEINDLIWPTPTHVRILQSWHYYQVNNLKPRRSSWIARLAASSDPTFRALANDPDTFTASLKAIYKQEVDQLPQFDTSKDPLAGVAMSFWAIDYPRAVKTFLVHGYPLEMSLDVLYNEHRNPSIQRLDEYRDDVIKLILYRFTIANRGDVLRVPNVDQLLGMYFPTLVDMTTVLLFMMFQSGWNKETALSLDKDNYESLLTGAIEEAVRVVFAEKARSQGQSKPYTTAKRIELPTSSDDPYSFYNLIRLAKYLSEPLSEYPIDQIPQYMTDDQMNPLFLCMRPREDWSRGGRLTSISHPKTFRICVQQFLAQYEVVDDGKRLTSASSLTRRLRPTWLLHKKQENPVAILSVTMGHVSRDTTDIFYDNSAAAHEERLKRLRSELEAVIDLLRARKFKGLLGKHAQALASQQWKIFHIPGQEKPMWACADQKKPDWVGSEIIASTGKKCWKIKECIFCSQFRVFQDSLPYLIERESHLSELLESSQGGFTSRFAKEQEALQYILDEWGDDDEVQEAARYRRRNSPLLPRDLDLLEIIFESEEYNV</sequence>
<dbReference type="AlphaFoldDB" id="A0A3M3W293"/>
<proteinExistence type="predicted"/>
<name>A0A3M3W293_PSEA0</name>
<gene>
    <name evidence="1" type="ORF">ALQ39_05750</name>
</gene>